<reference evidence="1" key="1">
    <citation type="journal article" date="2024" name="Gigascience">
        <title>Chromosome-level genome of the poultry shaft louse Menopon gallinae provides insight into the host-switching and adaptive evolution of parasitic lice.</title>
        <authorList>
            <person name="Xu Y."/>
            <person name="Ma L."/>
            <person name="Liu S."/>
            <person name="Liang Y."/>
            <person name="Liu Q."/>
            <person name="He Z."/>
            <person name="Tian L."/>
            <person name="Duan Y."/>
            <person name="Cai W."/>
            <person name="Li H."/>
            <person name="Song F."/>
        </authorList>
    </citation>
    <scope>NUCLEOTIDE SEQUENCE</scope>
    <source>
        <strain evidence="1">Cailab_2023a</strain>
    </source>
</reference>
<gene>
    <name evidence="1" type="ORF">PYX00_010840</name>
</gene>
<name>A0AAW2H702_9NEOP</name>
<evidence type="ECO:0000313" key="1">
    <source>
        <dbReference type="EMBL" id="KAL0265511.1"/>
    </source>
</evidence>
<dbReference type="EMBL" id="JARGDH010000016">
    <property type="protein sequence ID" value="KAL0265511.1"/>
    <property type="molecule type" value="Genomic_DNA"/>
</dbReference>
<accession>A0AAW2H702</accession>
<organism evidence="1">
    <name type="scientific">Menopon gallinae</name>
    <name type="common">poultry shaft louse</name>
    <dbReference type="NCBI Taxonomy" id="328185"/>
    <lineage>
        <taxon>Eukaryota</taxon>
        <taxon>Metazoa</taxon>
        <taxon>Ecdysozoa</taxon>
        <taxon>Arthropoda</taxon>
        <taxon>Hexapoda</taxon>
        <taxon>Insecta</taxon>
        <taxon>Pterygota</taxon>
        <taxon>Neoptera</taxon>
        <taxon>Paraneoptera</taxon>
        <taxon>Psocodea</taxon>
        <taxon>Troctomorpha</taxon>
        <taxon>Phthiraptera</taxon>
        <taxon>Amblycera</taxon>
        <taxon>Menoponidae</taxon>
        <taxon>Menopon</taxon>
    </lineage>
</organism>
<sequence length="127" mass="14462">MPLILVDETPKISKRYLVASPTSSRRFSSVSENTFQVPIFNRRVRLPCEIRPVVPLFSHSASPSRTSKRMASPLSNFILFGRGGVLLGRPRQSSVCLGKAKYRQITIDLLLQYYYWIFRATGIKLTL</sequence>
<dbReference type="AlphaFoldDB" id="A0AAW2H702"/>
<comment type="caution">
    <text evidence="1">The sequence shown here is derived from an EMBL/GenBank/DDBJ whole genome shotgun (WGS) entry which is preliminary data.</text>
</comment>
<protein>
    <submittedName>
        <fullName evidence="1">Uncharacterized protein</fullName>
    </submittedName>
</protein>
<proteinExistence type="predicted"/>